<gene>
    <name evidence="2" type="ORF">PANDA_010164</name>
</gene>
<reference evidence="2" key="1">
    <citation type="journal article" date="2010" name="Nature">
        <title>The sequence and de novo assembly of the giant panda genome.</title>
        <authorList>
            <person name="Li R."/>
            <person name="Fan W."/>
            <person name="Tian G."/>
            <person name="Zhu H."/>
            <person name="He L."/>
            <person name="Cai J."/>
            <person name="Huang Q."/>
            <person name="Cai Q."/>
            <person name="Li B."/>
            <person name="Bai Y."/>
            <person name="Zhang Z."/>
            <person name="Zhang Y."/>
            <person name="Wang W."/>
            <person name="Li J."/>
            <person name="Wei F."/>
            <person name="Li H."/>
            <person name="Jian M."/>
            <person name="Li J."/>
            <person name="Zhang Z."/>
            <person name="Nielsen R."/>
            <person name="Li D."/>
            <person name="Gu W."/>
            <person name="Yang Z."/>
            <person name="Xuan Z."/>
            <person name="Ryder O.A."/>
            <person name="Leung F.C."/>
            <person name="Zhou Y."/>
            <person name="Cao J."/>
            <person name="Sun X."/>
            <person name="Fu Y."/>
            <person name="Fang X."/>
            <person name="Guo X."/>
            <person name="Wang B."/>
            <person name="Hou R."/>
            <person name="Shen F."/>
            <person name="Mu B."/>
            <person name="Ni P."/>
            <person name="Lin R."/>
            <person name="Qian W."/>
            <person name="Wang G."/>
            <person name="Yu C."/>
            <person name="Nie W."/>
            <person name="Wang J."/>
            <person name="Wu Z."/>
            <person name="Liang H."/>
            <person name="Min J."/>
            <person name="Wu Q."/>
            <person name="Cheng S."/>
            <person name="Ruan J."/>
            <person name="Wang M."/>
            <person name="Shi Z."/>
            <person name="Wen M."/>
            <person name="Liu B."/>
            <person name="Ren X."/>
            <person name="Zheng H."/>
            <person name="Dong D."/>
            <person name="Cook K."/>
            <person name="Shan G."/>
            <person name="Zhang H."/>
            <person name="Kosiol C."/>
            <person name="Xie X."/>
            <person name="Lu Z."/>
            <person name="Zheng H."/>
            <person name="Li Y."/>
            <person name="Steiner C.C."/>
            <person name="Lam T.T."/>
            <person name="Lin S."/>
            <person name="Zhang Q."/>
            <person name="Li G."/>
            <person name="Tian J."/>
            <person name="Gong T."/>
            <person name="Liu H."/>
            <person name="Zhang D."/>
            <person name="Fang L."/>
            <person name="Ye C."/>
            <person name="Zhang J."/>
            <person name="Hu W."/>
            <person name="Xu A."/>
            <person name="Ren Y."/>
            <person name="Zhang G."/>
            <person name="Bruford M.W."/>
            <person name="Li Q."/>
            <person name="Ma L."/>
            <person name="Guo Y."/>
            <person name="An N."/>
            <person name="Hu Y."/>
            <person name="Zheng Y."/>
            <person name="Shi Y."/>
            <person name="Li Z."/>
            <person name="Liu Q."/>
            <person name="Chen Y."/>
            <person name="Zhao J."/>
            <person name="Qu N."/>
            <person name="Zhao S."/>
            <person name="Tian F."/>
            <person name="Wang X."/>
            <person name="Wang H."/>
            <person name="Xu L."/>
            <person name="Liu X."/>
            <person name="Vinar T."/>
            <person name="Wang Y."/>
            <person name="Lam T.W."/>
            <person name="Yiu S.M."/>
            <person name="Liu S."/>
            <person name="Zhang H."/>
            <person name="Li D."/>
            <person name="Huang Y."/>
            <person name="Wang X."/>
            <person name="Yang G."/>
            <person name="Jiang Z."/>
            <person name="Wang J."/>
            <person name="Qin N."/>
            <person name="Li L."/>
            <person name="Li J."/>
            <person name="Bolund L."/>
            <person name="Kristiansen K."/>
            <person name="Wong G.K."/>
            <person name="Olson M."/>
            <person name="Zhang X."/>
            <person name="Li S."/>
            <person name="Yang H."/>
            <person name="Wang J."/>
            <person name="Wang J."/>
        </authorList>
    </citation>
    <scope>NUCLEOTIDE SEQUENCE [LARGE SCALE GENOMIC DNA]</scope>
</reference>
<evidence type="ECO:0000256" key="1">
    <source>
        <dbReference type="SAM" id="MobiDB-lite"/>
    </source>
</evidence>
<dbReference type="EMBL" id="GL192817">
    <property type="protein sequence ID" value="EFB19760.1"/>
    <property type="molecule type" value="Genomic_DNA"/>
</dbReference>
<dbReference type="AlphaFoldDB" id="D2HGK5"/>
<feature type="compositionally biased region" description="Basic and acidic residues" evidence="1">
    <location>
        <begin position="98"/>
        <end position="109"/>
    </location>
</feature>
<feature type="region of interest" description="Disordered" evidence="1">
    <location>
        <begin position="88"/>
        <end position="109"/>
    </location>
</feature>
<dbReference type="InParanoid" id="D2HGK5"/>
<accession>D2HGK5</accession>
<evidence type="ECO:0000313" key="2">
    <source>
        <dbReference type="EMBL" id="EFB19760.1"/>
    </source>
</evidence>
<feature type="non-terminal residue" evidence="2">
    <location>
        <position position="1"/>
    </location>
</feature>
<protein>
    <submittedName>
        <fullName evidence="2">Uncharacterized protein</fullName>
    </submittedName>
</protein>
<feature type="non-terminal residue" evidence="2">
    <location>
        <position position="109"/>
    </location>
</feature>
<organism evidence="2">
    <name type="scientific">Ailuropoda melanoleuca</name>
    <name type="common">Giant panda</name>
    <dbReference type="NCBI Taxonomy" id="9646"/>
    <lineage>
        <taxon>Eukaryota</taxon>
        <taxon>Metazoa</taxon>
        <taxon>Chordata</taxon>
        <taxon>Craniata</taxon>
        <taxon>Vertebrata</taxon>
        <taxon>Euteleostomi</taxon>
        <taxon>Mammalia</taxon>
        <taxon>Eutheria</taxon>
        <taxon>Laurasiatheria</taxon>
        <taxon>Carnivora</taxon>
        <taxon>Caniformia</taxon>
        <taxon>Ursidae</taxon>
        <taxon>Ailuropoda</taxon>
    </lineage>
</organism>
<sequence length="109" mass="12002">AQALVAAGPPSSTADSAGPRVWQAMKYVERQAQQAWQSPPKSAFNRALWTWGWTPKDRTGRARTQAYTLPPLEEKDRCSPTDDAFRITLTAGSPSPAARKDRAEDFLEG</sequence>
<proteinExistence type="predicted"/>
<name>D2HGK5_AILME</name>